<dbReference type="PANTHER" id="PTHR44140:SF2">
    <property type="entry name" value="LD25575P"/>
    <property type="match status" value="1"/>
</dbReference>
<dbReference type="InterPro" id="IPR019734">
    <property type="entry name" value="TPR_rpt"/>
</dbReference>
<accession>A0ABM4B4T2</accession>
<feature type="chain" id="PRO_5046018780" evidence="7">
    <location>
        <begin position="27"/>
        <end position="493"/>
    </location>
</feature>
<feature type="repeat" description="TPR" evidence="4">
    <location>
        <begin position="38"/>
        <end position="71"/>
    </location>
</feature>
<dbReference type="RefSeq" id="XP_065643833.1">
    <property type="nucleotide sequence ID" value="XM_065787761.1"/>
</dbReference>
<feature type="compositionally biased region" description="Basic and acidic residues" evidence="6">
    <location>
        <begin position="448"/>
        <end position="457"/>
    </location>
</feature>
<organism evidence="9 10">
    <name type="scientific">Hydra vulgaris</name>
    <name type="common">Hydra</name>
    <name type="synonym">Hydra attenuata</name>
    <dbReference type="NCBI Taxonomy" id="6087"/>
    <lineage>
        <taxon>Eukaryota</taxon>
        <taxon>Metazoa</taxon>
        <taxon>Cnidaria</taxon>
        <taxon>Hydrozoa</taxon>
        <taxon>Hydroidolina</taxon>
        <taxon>Anthoathecata</taxon>
        <taxon>Aplanulata</taxon>
        <taxon>Hydridae</taxon>
        <taxon>Hydra</taxon>
    </lineage>
</organism>
<dbReference type="PANTHER" id="PTHR44140">
    <property type="entry name" value="LD25575P"/>
    <property type="match status" value="1"/>
</dbReference>
<evidence type="ECO:0000256" key="1">
    <source>
        <dbReference type="ARBA" id="ARBA00004240"/>
    </source>
</evidence>
<dbReference type="SUPFAM" id="SSF48452">
    <property type="entry name" value="TPR-like"/>
    <property type="match status" value="1"/>
</dbReference>
<dbReference type="PROSITE" id="PS50076">
    <property type="entry name" value="DNAJ_2"/>
    <property type="match status" value="1"/>
</dbReference>
<feature type="coiled-coil region" evidence="5">
    <location>
        <begin position="354"/>
        <end position="391"/>
    </location>
</feature>
<protein>
    <submittedName>
        <fullName evidence="10">DnaJ homolog subfamily C member 3 isoform X2</fullName>
    </submittedName>
</protein>
<evidence type="ECO:0000313" key="10">
    <source>
        <dbReference type="RefSeq" id="XP_065643833.1"/>
    </source>
</evidence>
<dbReference type="SUPFAM" id="SSF46565">
    <property type="entry name" value="Chaperone J-domain"/>
    <property type="match status" value="1"/>
</dbReference>
<sequence>MWTEKSSFYRIFSCLSVLFMTFDTNGFKGVDGDTSASVDHHLEMGKKMLAAGQLTEALSHYHSAIEGDPKNYMTYFKRAAVLLALGRSKSALPDLDKTLELRADFLSARLQRASILLKHGKFEEAKADYLHVSRQDSSNAEATQGLSIIGPVHDKVKSAEEMFKHQHWYVVISHLENPIEVCPWDVHLREMRAKSYEQIGDYLKAIQDYRITTKLKSDDTEGHLKVAELYYIIGEGEDSLKESRECLKLDQDHKKCHQHYKKVKKLVKFFQDAQKYMDEGNYDDALLKLNAALKMESSNNKFIVSAKEKMCHSYVKIKNAKEAFRVCTETLEIEPHNTNAMCDRAEAYLLEDKLDEALKDFQSAKEINNDLNRAKEGIDRVNKLIKQSKKRDYYKILGVSRSASKAEILRKFRKLASKWHPDKYDGPDKEKASKKFIDLAHAKEVLSDPEKRAKYDQGEDPLDPEAQQGGGHNPFSGFHNGFGEGFNFKFHFN</sequence>
<reference evidence="9" key="1">
    <citation type="submission" date="2025-05" db="UniProtKB">
        <authorList>
            <consortium name="RefSeq"/>
        </authorList>
    </citation>
    <scope>NUCLEOTIDE SEQUENCE [LARGE SCALE GENOMIC DNA]</scope>
</reference>
<evidence type="ECO:0000259" key="8">
    <source>
        <dbReference type="PROSITE" id="PS50076"/>
    </source>
</evidence>
<gene>
    <name evidence="10" type="primary">LOC100208071</name>
</gene>
<proteinExistence type="predicted"/>
<keyword evidence="4" id="KW-0802">TPR repeat</keyword>
<dbReference type="SMART" id="SM00028">
    <property type="entry name" value="TPR"/>
    <property type="match status" value="8"/>
</dbReference>
<keyword evidence="3" id="KW-0256">Endoplasmic reticulum</keyword>
<dbReference type="InterPro" id="IPR011990">
    <property type="entry name" value="TPR-like_helical_dom_sf"/>
</dbReference>
<dbReference type="Pfam" id="PF13432">
    <property type="entry name" value="TPR_16"/>
    <property type="match status" value="1"/>
</dbReference>
<dbReference type="CDD" id="cd06257">
    <property type="entry name" value="DnaJ"/>
    <property type="match status" value="1"/>
</dbReference>
<dbReference type="Gene3D" id="1.25.40.10">
    <property type="entry name" value="Tetratricopeptide repeat domain"/>
    <property type="match status" value="1"/>
</dbReference>
<dbReference type="GeneID" id="100208071"/>
<feature type="domain" description="J" evidence="8">
    <location>
        <begin position="392"/>
        <end position="459"/>
    </location>
</feature>
<evidence type="ECO:0000256" key="2">
    <source>
        <dbReference type="ARBA" id="ARBA00022729"/>
    </source>
</evidence>
<keyword evidence="5" id="KW-0175">Coiled coil</keyword>
<dbReference type="PROSITE" id="PS50005">
    <property type="entry name" value="TPR"/>
    <property type="match status" value="1"/>
</dbReference>
<evidence type="ECO:0000256" key="5">
    <source>
        <dbReference type="SAM" id="Coils"/>
    </source>
</evidence>
<evidence type="ECO:0000256" key="7">
    <source>
        <dbReference type="SAM" id="SignalP"/>
    </source>
</evidence>
<name>A0ABM4B4T2_HYDVU</name>
<feature type="signal peptide" evidence="7">
    <location>
        <begin position="1"/>
        <end position="26"/>
    </location>
</feature>
<dbReference type="Gene3D" id="1.10.287.110">
    <property type="entry name" value="DnaJ domain"/>
    <property type="match status" value="1"/>
</dbReference>
<keyword evidence="9" id="KW-1185">Reference proteome</keyword>
<evidence type="ECO:0000256" key="3">
    <source>
        <dbReference type="ARBA" id="ARBA00022824"/>
    </source>
</evidence>
<reference evidence="10" key="2">
    <citation type="submission" date="2025-08" db="UniProtKB">
        <authorList>
            <consortium name="RefSeq"/>
        </authorList>
    </citation>
    <scope>IDENTIFICATION</scope>
</reference>
<dbReference type="PRINTS" id="PR00625">
    <property type="entry name" value="JDOMAIN"/>
</dbReference>
<evidence type="ECO:0000313" key="9">
    <source>
        <dbReference type="Proteomes" id="UP001652625"/>
    </source>
</evidence>
<feature type="region of interest" description="Disordered" evidence="6">
    <location>
        <begin position="448"/>
        <end position="476"/>
    </location>
</feature>
<evidence type="ECO:0000256" key="4">
    <source>
        <dbReference type="PROSITE-ProRule" id="PRU00339"/>
    </source>
</evidence>
<dbReference type="SMART" id="SM00271">
    <property type="entry name" value="DnaJ"/>
    <property type="match status" value="1"/>
</dbReference>
<dbReference type="InterPro" id="IPR001623">
    <property type="entry name" value="DnaJ_domain"/>
</dbReference>
<dbReference type="Proteomes" id="UP001652625">
    <property type="component" value="Chromosome 01"/>
</dbReference>
<dbReference type="Pfam" id="PF00226">
    <property type="entry name" value="DnaJ"/>
    <property type="match status" value="1"/>
</dbReference>
<evidence type="ECO:0000256" key="6">
    <source>
        <dbReference type="SAM" id="MobiDB-lite"/>
    </source>
</evidence>
<dbReference type="InterPro" id="IPR051727">
    <property type="entry name" value="DnaJ_C3_Co-chaperones"/>
</dbReference>
<dbReference type="InterPro" id="IPR036869">
    <property type="entry name" value="J_dom_sf"/>
</dbReference>
<keyword evidence="2 7" id="KW-0732">Signal</keyword>
<comment type="subcellular location">
    <subcellularLocation>
        <location evidence="1">Endoplasmic reticulum</location>
    </subcellularLocation>
</comment>